<dbReference type="OrthoDB" id="9793083at2"/>
<dbReference type="Proteomes" id="UP000194137">
    <property type="component" value="Chromosome"/>
</dbReference>
<dbReference type="STRING" id="1235591.CAK95_28825"/>
<dbReference type="SUPFAM" id="SSF53474">
    <property type="entry name" value="alpha/beta-Hydrolases"/>
    <property type="match status" value="1"/>
</dbReference>
<gene>
    <name evidence="1" type="ORF">CAK95_28825</name>
</gene>
<proteinExistence type="predicted"/>
<reference evidence="1 2" key="1">
    <citation type="submission" date="2017-05" db="EMBL/GenBank/DDBJ databases">
        <title>Full genome sequence of Pseudorhodoplanes sinuspersici.</title>
        <authorList>
            <person name="Dastgheib S.M.M."/>
            <person name="Shavandi M."/>
            <person name="Tirandaz H."/>
        </authorList>
    </citation>
    <scope>NUCLEOTIDE SEQUENCE [LARGE SCALE GENOMIC DNA]</scope>
    <source>
        <strain evidence="1 2">RIPI110</strain>
    </source>
</reference>
<name>A0A1W6ZZ46_9HYPH</name>
<dbReference type="InterPro" id="IPR029058">
    <property type="entry name" value="AB_hydrolase_fold"/>
</dbReference>
<accession>A0A1W6ZZ46</accession>
<evidence type="ECO:0000313" key="2">
    <source>
        <dbReference type="Proteomes" id="UP000194137"/>
    </source>
</evidence>
<organism evidence="1 2">
    <name type="scientific">Pseudorhodoplanes sinuspersici</name>
    <dbReference type="NCBI Taxonomy" id="1235591"/>
    <lineage>
        <taxon>Bacteria</taxon>
        <taxon>Pseudomonadati</taxon>
        <taxon>Pseudomonadota</taxon>
        <taxon>Alphaproteobacteria</taxon>
        <taxon>Hyphomicrobiales</taxon>
        <taxon>Pseudorhodoplanes</taxon>
    </lineage>
</organism>
<dbReference type="Gene3D" id="3.40.50.1820">
    <property type="entry name" value="alpha/beta hydrolase"/>
    <property type="match status" value="1"/>
</dbReference>
<dbReference type="RefSeq" id="WP_086091091.1">
    <property type="nucleotide sequence ID" value="NZ_CP021112.1"/>
</dbReference>
<evidence type="ECO:0008006" key="3">
    <source>
        <dbReference type="Google" id="ProtNLM"/>
    </source>
</evidence>
<evidence type="ECO:0000313" key="1">
    <source>
        <dbReference type="EMBL" id="ARQ02659.1"/>
    </source>
</evidence>
<sequence length="95" mass="9521">MIAATPVEGYAGCCEVLAASDLKPRLADISCPAQVICGVHDPSTPPARGEEIVAGIAGANMIVLDAAHISAVEAPEAFADVLAQFVSNAASITTS</sequence>
<dbReference type="EMBL" id="CP021112">
    <property type="protein sequence ID" value="ARQ02659.1"/>
    <property type="molecule type" value="Genomic_DNA"/>
</dbReference>
<keyword evidence="2" id="KW-1185">Reference proteome</keyword>
<protein>
    <recommendedName>
        <fullName evidence="3">3-oxoadipate enol-lactonase</fullName>
    </recommendedName>
</protein>
<dbReference type="AlphaFoldDB" id="A0A1W6ZZ46"/>
<dbReference type="KEGG" id="psin:CAK95_28825"/>